<dbReference type="PANTHER" id="PTHR37311">
    <property type="entry name" value="2-PHOSPHOSULFOLACTATE PHOSPHATASE-RELATED"/>
    <property type="match status" value="1"/>
</dbReference>
<dbReference type="RefSeq" id="WP_379895185.1">
    <property type="nucleotide sequence ID" value="NZ_CBCSCT010000027.1"/>
</dbReference>
<evidence type="ECO:0000256" key="4">
    <source>
        <dbReference type="ARBA" id="ARBA00021948"/>
    </source>
</evidence>
<comment type="similarity">
    <text evidence="2 8">Belongs to the ComB family.</text>
</comment>
<comment type="caution">
    <text evidence="9">The sequence shown here is derived from an EMBL/GenBank/DDBJ whole genome shotgun (WGS) entry which is preliminary data.</text>
</comment>
<evidence type="ECO:0000256" key="8">
    <source>
        <dbReference type="HAMAP-Rule" id="MF_00490"/>
    </source>
</evidence>
<dbReference type="SUPFAM" id="SSF142823">
    <property type="entry name" value="ComB-like"/>
    <property type="match status" value="1"/>
</dbReference>
<evidence type="ECO:0000256" key="2">
    <source>
        <dbReference type="ARBA" id="ARBA00009997"/>
    </source>
</evidence>
<dbReference type="EC" id="3.1.3.71" evidence="3 8"/>
<evidence type="ECO:0000256" key="3">
    <source>
        <dbReference type="ARBA" id="ARBA00012953"/>
    </source>
</evidence>
<dbReference type="PANTHER" id="PTHR37311:SF1">
    <property type="entry name" value="2-PHOSPHOSULFOLACTATE PHOSPHATASE-RELATED"/>
    <property type="match status" value="1"/>
</dbReference>
<keyword evidence="5 8" id="KW-0378">Hydrolase</keyword>
<gene>
    <name evidence="8" type="primary">comB</name>
    <name evidence="9" type="ORF">ACFPXP_15285</name>
</gene>
<proteinExistence type="inferred from homology"/>
<comment type="catalytic activity">
    <reaction evidence="7 8">
        <text>(2R)-O-phospho-3-sulfolactate + H2O = (2R)-3-sulfolactate + phosphate</text>
        <dbReference type="Rhea" id="RHEA:23416"/>
        <dbReference type="ChEBI" id="CHEBI:15377"/>
        <dbReference type="ChEBI" id="CHEBI:15597"/>
        <dbReference type="ChEBI" id="CHEBI:43474"/>
        <dbReference type="ChEBI" id="CHEBI:58738"/>
        <dbReference type="EC" id="3.1.3.71"/>
    </reaction>
</comment>
<dbReference type="Pfam" id="PF04029">
    <property type="entry name" value="2-ph_phosp"/>
    <property type="match status" value="1"/>
</dbReference>
<organism evidence="9 10">
    <name type="scientific">Marinicrinis lubricantis</name>
    <dbReference type="NCBI Taxonomy" id="2086470"/>
    <lineage>
        <taxon>Bacteria</taxon>
        <taxon>Bacillati</taxon>
        <taxon>Bacillota</taxon>
        <taxon>Bacilli</taxon>
        <taxon>Bacillales</taxon>
        <taxon>Paenibacillaceae</taxon>
    </lineage>
</organism>
<dbReference type="InterPro" id="IPR005238">
    <property type="entry name" value="ComB-like"/>
</dbReference>
<name>A0ABW1IRM6_9BACL</name>
<sequence>MLADVIPSINEIRSDELQGKTVMVIDVLRATSTITTALANGSSGVIPVETVCRAKQYQSADQEILLGGERFCKKINGFDLGNSPLEYGTDIVKDKRIVLTTTNGTRAIQKSIKGSQVIAACFLNIDACIQFALESKKDVAIVCSGTQDRFSLEDGLCAGLLIQRLSEADPKLVCNDFATAMRAAYLQMAEHLEEVLMSSDNGRRMCKIGFEADIRFCARLNEYSVVPILNGQMLTPYRF</sequence>
<evidence type="ECO:0000256" key="7">
    <source>
        <dbReference type="ARBA" id="ARBA00033711"/>
    </source>
</evidence>
<evidence type="ECO:0000256" key="1">
    <source>
        <dbReference type="ARBA" id="ARBA00001946"/>
    </source>
</evidence>
<evidence type="ECO:0000313" key="9">
    <source>
        <dbReference type="EMBL" id="MFC5987768.1"/>
    </source>
</evidence>
<dbReference type="HAMAP" id="MF_00490">
    <property type="entry name" value="ComB"/>
    <property type="match status" value="1"/>
</dbReference>
<keyword evidence="10" id="KW-1185">Reference proteome</keyword>
<evidence type="ECO:0000313" key="10">
    <source>
        <dbReference type="Proteomes" id="UP001596250"/>
    </source>
</evidence>
<dbReference type="EMBL" id="JBHSQV010000170">
    <property type="protein sequence ID" value="MFC5987768.1"/>
    <property type="molecule type" value="Genomic_DNA"/>
</dbReference>
<dbReference type="Proteomes" id="UP001596250">
    <property type="component" value="Unassembled WGS sequence"/>
</dbReference>
<evidence type="ECO:0000256" key="5">
    <source>
        <dbReference type="ARBA" id="ARBA00022801"/>
    </source>
</evidence>
<accession>A0ABW1IRM6</accession>
<dbReference type="Gene3D" id="3.90.1560.10">
    <property type="entry name" value="ComB-like"/>
    <property type="match status" value="1"/>
</dbReference>
<evidence type="ECO:0000256" key="6">
    <source>
        <dbReference type="ARBA" id="ARBA00022842"/>
    </source>
</evidence>
<reference evidence="10" key="1">
    <citation type="journal article" date="2019" name="Int. J. Syst. Evol. Microbiol.">
        <title>The Global Catalogue of Microorganisms (GCM) 10K type strain sequencing project: providing services to taxonomists for standard genome sequencing and annotation.</title>
        <authorList>
            <consortium name="The Broad Institute Genomics Platform"/>
            <consortium name="The Broad Institute Genome Sequencing Center for Infectious Disease"/>
            <person name="Wu L."/>
            <person name="Ma J."/>
        </authorList>
    </citation>
    <scope>NUCLEOTIDE SEQUENCE [LARGE SCALE GENOMIC DNA]</scope>
    <source>
        <strain evidence="10">CCM 8749</strain>
    </source>
</reference>
<comment type="cofactor">
    <cofactor evidence="1 8">
        <name>Mg(2+)</name>
        <dbReference type="ChEBI" id="CHEBI:18420"/>
    </cofactor>
</comment>
<protein>
    <recommendedName>
        <fullName evidence="4 8">Probable 2-phosphosulfolactate phosphatase</fullName>
        <ecNumber evidence="3 8">3.1.3.71</ecNumber>
    </recommendedName>
</protein>
<dbReference type="InterPro" id="IPR036702">
    <property type="entry name" value="ComB-like_sf"/>
</dbReference>
<keyword evidence="6 8" id="KW-0460">Magnesium</keyword>